<feature type="domain" description="Coiled-coil" evidence="4">
    <location>
        <begin position="20"/>
        <end position="140"/>
    </location>
</feature>
<feature type="region of interest" description="Disordered" evidence="3">
    <location>
        <begin position="353"/>
        <end position="381"/>
    </location>
</feature>
<dbReference type="Pfam" id="PF15295">
    <property type="entry name" value="CCDC50_N"/>
    <property type="match status" value="1"/>
</dbReference>
<evidence type="ECO:0000256" key="3">
    <source>
        <dbReference type="SAM" id="MobiDB-lite"/>
    </source>
</evidence>
<sequence>MNCKIESMNDNRRTNVDTLPPRGRVNEVRREWLVHEDEALAYRLQDEEIKQHLTGNKSRNLQIREDFPRAKDEQKREAEEAARLHQQFLMQQEQQDARVAAQLADIIEKEEEDRRRMLEEEDKELARLLQEKEKQRIERRERERRDLESHTPRKETSQASCDWKSQVPRKSSSQRDGGSRSYDADYTQSYEASRSGNNEMYYNENFSDMNNVGLPLQDIIQPFRTCSLGSYSSYGRRVTPSPPPMSEEEARRIQEEKDEELARYLQEKENLENIDTLNRDRLLAIETQDKELARLLQEKERAKARRARERAKEKAALKRMQEEGRSEPYLANDEQITIKTAETVQVNVHKNVSGEDMRGPTSVIKPPQLRHTSVKSKPRYPDPEEIVELEPEVTAAPVSNIAMTIDPTYSRESIERRSKSKKYPSKYVSDDVPERMSLPATDLTEDVNAPPYMPIQGQRRIPEKKIKQKDGCKQQ</sequence>
<keyword evidence="1 2" id="KW-0175">Coiled coil</keyword>
<accession>A0AAW2I3S3</accession>
<dbReference type="PANTHER" id="PTHR22115">
    <property type="entry name" value="C3ORF6 PROTEIN-RELATED"/>
    <property type="match status" value="1"/>
</dbReference>
<evidence type="ECO:0000256" key="2">
    <source>
        <dbReference type="SAM" id="Coils"/>
    </source>
</evidence>
<dbReference type="PANTHER" id="PTHR22115:SF4">
    <property type="entry name" value="COILED-COIL DOMAIN-CONTAINING PROTEIN"/>
    <property type="match status" value="1"/>
</dbReference>
<comment type="caution">
    <text evidence="5">The sequence shown here is derived from an EMBL/GenBank/DDBJ whole genome shotgun (WGS) entry which is preliminary data.</text>
</comment>
<feature type="region of interest" description="Disordered" evidence="3">
    <location>
        <begin position="135"/>
        <end position="191"/>
    </location>
</feature>
<feature type="coiled-coil region" evidence="2">
    <location>
        <begin position="247"/>
        <end position="314"/>
    </location>
</feature>
<evidence type="ECO:0000313" key="5">
    <source>
        <dbReference type="EMBL" id="KAL0276834.1"/>
    </source>
</evidence>
<evidence type="ECO:0000259" key="4">
    <source>
        <dbReference type="Pfam" id="PF15295"/>
    </source>
</evidence>
<feature type="compositionally biased region" description="Basic and acidic residues" evidence="3">
    <location>
        <begin position="135"/>
        <end position="156"/>
    </location>
</feature>
<dbReference type="InterPro" id="IPR029311">
    <property type="entry name" value="CCDC50_N"/>
</dbReference>
<protein>
    <recommendedName>
        <fullName evidence="4">Coiled-coil domain-containing protein</fullName>
    </recommendedName>
</protein>
<feature type="compositionally biased region" description="Basic and acidic residues" evidence="3">
    <location>
        <begin position="460"/>
        <end position="475"/>
    </location>
</feature>
<evidence type="ECO:0000256" key="1">
    <source>
        <dbReference type="ARBA" id="ARBA00023054"/>
    </source>
</evidence>
<proteinExistence type="predicted"/>
<dbReference type="AlphaFoldDB" id="A0AAW2I3S3"/>
<name>A0AAW2I3S3_9NEOP</name>
<dbReference type="EMBL" id="JARGDH010000002">
    <property type="protein sequence ID" value="KAL0276834.1"/>
    <property type="molecule type" value="Genomic_DNA"/>
</dbReference>
<gene>
    <name evidence="5" type="ORF">PYX00_004316</name>
</gene>
<organism evidence="5">
    <name type="scientific">Menopon gallinae</name>
    <name type="common">poultry shaft louse</name>
    <dbReference type="NCBI Taxonomy" id="328185"/>
    <lineage>
        <taxon>Eukaryota</taxon>
        <taxon>Metazoa</taxon>
        <taxon>Ecdysozoa</taxon>
        <taxon>Arthropoda</taxon>
        <taxon>Hexapoda</taxon>
        <taxon>Insecta</taxon>
        <taxon>Pterygota</taxon>
        <taxon>Neoptera</taxon>
        <taxon>Paraneoptera</taxon>
        <taxon>Psocodea</taxon>
        <taxon>Troctomorpha</taxon>
        <taxon>Phthiraptera</taxon>
        <taxon>Amblycera</taxon>
        <taxon>Menoponidae</taxon>
        <taxon>Menopon</taxon>
    </lineage>
</organism>
<reference evidence="5" key="1">
    <citation type="journal article" date="2024" name="Gigascience">
        <title>Chromosome-level genome of the poultry shaft louse Menopon gallinae provides insight into the host-switching and adaptive evolution of parasitic lice.</title>
        <authorList>
            <person name="Xu Y."/>
            <person name="Ma L."/>
            <person name="Liu S."/>
            <person name="Liang Y."/>
            <person name="Liu Q."/>
            <person name="He Z."/>
            <person name="Tian L."/>
            <person name="Duan Y."/>
            <person name="Cai W."/>
            <person name="Li H."/>
            <person name="Song F."/>
        </authorList>
    </citation>
    <scope>NUCLEOTIDE SEQUENCE</scope>
    <source>
        <strain evidence="5">Cailab_2023a</strain>
    </source>
</reference>
<feature type="region of interest" description="Disordered" evidence="3">
    <location>
        <begin position="406"/>
        <end position="475"/>
    </location>
</feature>
<dbReference type="InterPro" id="IPR039303">
    <property type="entry name" value="CCDC50"/>
</dbReference>